<feature type="non-terminal residue" evidence="2">
    <location>
        <position position="1"/>
    </location>
</feature>
<dbReference type="Pfam" id="PF12545">
    <property type="entry name" value="DUF3739"/>
    <property type="match status" value="1"/>
</dbReference>
<dbReference type="Proteomes" id="UP001057375">
    <property type="component" value="Unassembled WGS sequence"/>
</dbReference>
<evidence type="ECO:0000259" key="1">
    <source>
        <dbReference type="Pfam" id="PF12545"/>
    </source>
</evidence>
<protein>
    <recommendedName>
        <fullName evidence="1">DUF3739 domain-containing protein</fullName>
    </recommendedName>
</protein>
<gene>
    <name evidence="2" type="ORF">ADUPG1_002780</name>
</gene>
<feature type="non-terminal residue" evidence="2">
    <location>
        <position position="253"/>
    </location>
</feature>
<reference evidence="2" key="1">
    <citation type="submission" date="2022-03" db="EMBL/GenBank/DDBJ databases">
        <title>Draft genome sequence of Aduncisulcus paluster, a free-living microaerophilic Fornicata.</title>
        <authorList>
            <person name="Yuyama I."/>
            <person name="Kume K."/>
            <person name="Tamura T."/>
            <person name="Inagaki Y."/>
            <person name="Hashimoto T."/>
        </authorList>
    </citation>
    <scope>NUCLEOTIDE SEQUENCE</scope>
    <source>
        <strain evidence="2">NY0171</strain>
    </source>
</reference>
<dbReference type="InterPro" id="IPR021026">
    <property type="entry name" value="Filamn_hemagglutn_DUF3739"/>
</dbReference>
<evidence type="ECO:0000313" key="3">
    <source>
        <dbReference type="Proteomes" id="UP001057375"/>
    </source>
</evidence>
<feature type="domain" description="DUF3739" evidence="1">
    <location>
        <begin position="169"/>
        <end position="252"/>
    </location>
</feature>
<comment type="caution">
    <text evidence="2">The sequence shown here is derived from an EMBL/GenBank/DDBJ whole genome shotgun (WGS) entry which is preliminary data.</text>
</comment>
<organism evidence="2 3">
    <name type="scientific">Aduncisulcus paluster</name>
    <dbReference type="NCBI Taxonomy" id="2918883"/>
    <lineage>
        <taxon>Eukaryota</taxon>
        <taxon>Metamonada</taxon>
        <taxon>Carpediemonas-like organisms</taxon>
        <taxon>Aduncisulcus</taxon>
    </lineage>
</organism>
<sequence length="253" mass="25997">NADNPLLPPTGASIGVAVGTGANGPDNADFISLYLDPRNMDATTQGYLAQLTSYMSRNEGVTLGRDQALADFRALAPAAQLPFIEQVYFAELKAGGEAAANGKGAGGKGYDRAYRAIQTLFPGSNQTPNLTGQTDTARPGLLTLEGGDVNIFTDRSVVVAQSRVFTELGGDILMFSTNGDLNAGKGKQTSIVTSPPLVVYDQYGRAAKTPNTPQTGAGIATLIGVPGVPPGNVDLFAPHGTIDAGEAGIRVSG</sequence>
<name>A0ABQ5KP05_9EUKA</name>
<dbReference type="EMBL" id="BQXS01003425">
    <property type="protein sequence ID" value="GKT34242.1"/>
    <property type="molecule type" value="Genomic_DNA"/>
</dbReference>
<evidence type="ECO:0000313" key="2">
    <source>
        <dbReference type="EMBL" id="GKT34242.1"/>
    </source>
</evidence>
<accession>A0ABQ5KP05</accession>
<proteinExistence type="predicted"/>
<keyword evidence="3" id="KW-1185">Reference proteome</keyword>